<accession>A0A922ID69</accession>
<reference evidence="1" key="2">
    <citation type="journal article" date="2022" name="Res Sq">
        <title>Comparative Genomics Reveals Insights into the Divergent Evolution of Astigmatic Mites and Household Pest Adaptations.</title>
        <authorList>
            <person name="Xiong Q."/>
            <person name="Wan A.T.-Y."/>
            <person name="Liu X.-Y."/>
            <person name="Fung C.S.-H."/>
            <person name="Xiao X."/>
            <person name="Malainual N."/>
            <person name="Hou J."/>
            <person name="Wang L."/>
            <person name="Wang M."/>
            <person name="Yang K."/>
            <person name="Cui Y."/>
            <person name="Leung E."/>
            <person name="Nong W."/>
            <person name="Shin S.-K."/>
            <person name="Au S."/>
            <person name="Jeong K.Y."/>
            <person name="Chew F.T."/>
            <person name="Hui J."/>
            <person name="Leung T.F."/>
            <person name="Tungtrongchitr A."/>
            <person name="Zhong N."/>
            <person name="Liu Z."/>
            <person name="Tsui S."/>
        </authorList>
    </citation>
    <scope>NUCLEOTIDE SEQUENCE</scope>
    <source>
        <strain evidence="1">Derf</strain>
        <tissue evidence="1">Whole organism</tissue>
    </source>
</reference>
<gene>
    <name evidence="1" type="ORF">DERF_003739</name>
</gene>
<dbReference type="AlphaFoldDB" id="A0A922ID69"/>
<name>A0A922ID69_DERFA</name>
<dbReference type="Proteomes" id="UP000790347">
    <property type="component" value="Unassembled WGS sequence"/>
</dbReference>
<sequence>MLQRFCFCSNRHLCVETMGAAVYLNNISVKDGDTSPYELFFGRSLPQRHFRSSGCVANHHQPPSIFKD</sequence>
<dbReference type="EMBL" id="ASGP02000001">
    <property type="protein sequence ID" value="KAH9529882.1"/>
    <property type="molecule type" value="Genomic_DNA"/>
</dbReference>
<keyword evidence="2" id="KW-1185">Reference proteome</keyword>
<comment type="caution">
    <text evidence="1">The sequence shown here is derived from an EMBL/GenBank/DDBJ whole genome shotgun (WGS) entry which is preliminary data.</text>
</comment>
<reference evidence="1" key="1">
    <citation type="submission" date="2013-05" db="EMBL/GenBank/DDBJ databases">
        <authorList>
            <person name="Yim A.K.Y."/>
            <person name="Chan T.F."/>
            <person name="Ji K.M."/>
            <person name="Liu X.Y."/>
            <person name="Zhou J.W."/>
            <person name="Li R.Q."/>
            <person name="Yang K.Y."/>
            <person name="Li J."/>
            <person name="Li M."/>
            <person name="Law P.T.W."/>
            <person name="Wu Y.L."/>
            <person name="Cai Z.L."/>
            <person name="Qin H."/>
            <person name="Bao Y."/>
            <person name="Leung R.K.K."/>
            <person name="Ng P.K.S."/>
            <person name="Zou J."/>
            <person name="Zhong X.J."/>
            <person name="Ran P.X."/>
            <person name="Zhong N.S."/>
            <person name="Liu Z.G."/>
            <person name="Tsui S.K.W."/>
        </authorList>
    </citation>
    <scope>NUCLEOTIDE SEQUENCE</scope>
    <source>
        <strain evidence="1">Derf</strain>
        <tissue evidence="1">Whole organism</tissue>
    </source>
</reference>
<evidence type="ECO:0000313" key="2">
    <source>
        <dbReference type="Proteomes" id="UP000790347"/>
    </source>
</evidence>
<organism evidence="1 2">
    <name type="scientific">Dermatophagoides farinae</name>
    <name type="common">American house dust mite</name>
    <dbReference type="NCBI Taxonomy" id="6954"/>
    <lineage>
        <taxon>Eukaryota</taxon>
        <taxon>Metazoa</taxon>
        <taxon>Ecdysozoa</taxon>
        <taxon>Arthropoda</taxon>
        <taxon>Chelicerata</taxon>
        <taxon>Arachnida</taxon>
        <taxon>Acari</taxon>
        <taxon>Acariformes</taxon>
        <taxon>Sarcoptiformes</taxon>
        <taxon>Astigmata</taxon>
        <taxon>Psoroptidia</taxon>
        <taxon>Analgoidea</taxon>
        <taxon>Pyroglyphidae</taxon>
        <taxon>Dermatophagoidinae</taxon>
        <taxon>Dermatophagoides</taxon>
    </lineage>
</organism>
<evidence type="ECO:0000313" key="1">
    <source>
        <dbReference type="EMBL" id="KAH9529882.1"/>
    </source>
</evidence>
<proteinExistence type="predicted"/>
<protein>
    <submittedName>
        <fullName evidence="1">Uncharacterized protein</fullName>
    </submittedName>
</protein>